<gene>
    <name evidence="9" type="primary">56</name>
</gene>
<comment type="cofactor">
    <cofactor evidence="1 7">
        <name>FAD</name>
        <dbReference type="ChEBI" id="CHEBI:57692"/>
    </cofactor>
</comment>
<keyword evidence="4 7" id="KW-0560">Oxidoreductase</keyword>
<evidence type="ECO:0000256" key="5">
    <source>
        <dbReference type="ARBA" id="ARBA00023157"/>
    </source>
</evidence>
<dbReference type="InterPro" id="IPR006890">
    <property type="entry name" value="Sulphydryl_Oase_FAD-link_ERV1"/>
</dbReference>
<evidence type="ECO:0000256" key="1">
    <source>
        <dbReference type="ARBA" id="ARBA00001974"/>
    </source>
</evidence>
<dbReference type="EC" id="1.8.3.2" evidence="7"/>
<reference evidence="9 10" key="1">
    <citation type="submission" date="2014-09" db="EMBL/GenBank/DDBJ databases">
        <title>Complete Genome Sequence of the Embu Virus Strain SPAn 880.</title>
        <authorList>
            <person name="Ibrahim M.S."/>
            <person name="Antwerpen M.H."/>
            <person name="Georgi E."/>
            <person name="Vette P."/>
            <person name="Zoeller G."/>
            <person name="Meyer H."/>
        </authorList>
    </citation>
    <scope>NUCLEOTIDE SEQUENCE [LARGE SCALE GENOMIC DNA]</scope>
    <source>
        <strain evidence="9">SPAn880</strain>
    </source>
</reference>
<name>A0A097IVR6_9POXV</name>
<keyword evidence="5" id="KW-1015">Disulfide bond</keyword>
<dbReference type="PIRSF" id="PIRSF015696">
    <property type="entry name" value="VAC_E10R"/>
    <property type="match status" value="1"/>
</dbReference>
<evidence type="ECO:0000256" key="2">
    <source>
        <dbReference type="ARBA" id="ARBA00022630"/>
    </source>
</evidence>
<accession>A0A097IVR6</accession>
<protein>
    <recommendedName>
        <fullName evidence="7">Sulfhydryl oxidase</fullName>
        <ecNumber evidence="7">1.8.3.2</ecNumber>
    </recommendedName>
</protein>
<evidence type="ECO:0000256" key="3">
    <source>
        <dbReference type="ARBA" id="ARBA00022827"/>
    </source>
</evidence>
<dbReference type="Pfam" id="PF04805">
    <property type="entry name" value="Pox_E10"/>
    <property type="match status" value="1"/>
</dbReference>
<keyword evidence="2 7" id="KW-0285">Flavoprotein</keyword>
<dbReference type="Gene3D" id="1.20.120.310">
    <property type="entry name" value="ERV/ALR sulfhydryl oxidase domain"/>
    <property type="match status" value="1"/>
</dbReference>
<dbReference type="InterPro" id="IPR017905">
    <property type="entry name" value="ERV/ALR_sulphydryl_oxidase"/>
</dbReference>
<proteinExistence type="predicted"/>
<evidence type="ECO:0000256" key="7">
    <source>
        <dbReference type="RuleBase" id="RU371123"/>
    </source>
</evidence>
<dbReference type="Proteomes" id="UP000121784">
    <property type="component" value="Segment"/>
</dbReference>
<keyword evidence="3 7" id="KW-0274">FAD</keyword>
<organism evidence="9 10">
    <name type="scientific">Cotia virus</name>
    <dbReference type="NCBI Taxonomy" id="39444"/>
    <lineage>
        <taxon>Viruses</taxon>
        <taxon>Varidnaviria</taxon>
        <taxon>Bamfordvirae</taxon>
        <taxon>Nucleocytoviricota</taxon>
        <taxon>Pokkesviricetes</taxon>
        <taxon>Chitovirales</taxon>
        <taxon>Poxviridae</taxon>
        <taxon>Chordopoxvirinae</taxon>
        <taxon>Oryzopoxvirus</taxon>
        <taxon>Oryzopoxvirus cotia</taxon>
    </lineage>
</organism>
<evidence type="ECO:0000313" key="9">
    <source>
        <dbReference type="EMBL" id="AIT70671.1"/>
    </source>
</evidence>
<dbReference type="GO" id="GO:0016972">
    <property type="term" value="F:thiol oxidase activity"/>
    <property type="evidence" value="ECO:0007669"/>
    <property type="project" value="UniProtKB-EC"/>
</dbReference>
<feature type="domain" description="ERV/ALR sulfhydryl oxidase" evidence="8">
    <location>
        <begin position="1"/>
        <end position="95"/>
    </location>
</feature>
<dbReference type="PROSITE" id="PS51324">
    <property type="entry name" value="ERV_ALR"/>
    <property type="match status" value="1"/>
</dbReference>
<dbReference type="SUPFAM" id="SSF69000">
    <property type="entry name" value="FAD-dependent thiol oxidase"/>
    <property type="match status" value="1"/>
</dbReference>
<evidence type="ECO:0000313" key="10">
    <source>
        <dbReference type="Proteomes" id="UP000121784"/>
    </source>
</evidence>
<dbReference type="EMBL" id="KM595078">
    <property type="protein sequence ID" value="AIT70671.1"/>
    <property type="molecule type" value="Genomic_DNA"/>
</dbReference>
<comment type="catalytic activity">
    <reaction evidence="6 7">
        <text>2 R'C(R)SH + O2 = R'C(R)S-S(R)CR' + H2O2</text>
        <dbReference type="Rhea" id="RHEA:17357"/>
        <dbReference type="ChEBI" id="CHEBI:15379"/>
        <dbReference type="ChEBI" id="CHEBI:16240"/>
        <dbReference type="ChEBI" id="CHEBI:16520"/>
        <dbReference type="ChEBI" id="CHEBI:17412"/>
        <dbReference type="EC" id="1.8.3.2"/>
    </reaction>
</comment>
<evidence type="ECO:0000256" key="6">
    <source>
        <dbReference type="ARBA" id="ARBA00048864"/>
    </source>
</evidence>
<evidence type="ECO:0000259" key="8">
    <source>
        <dbReference type="PROSITE" id="PS51324"/>
    </source>
</evidence>
<sequence length="95" mass="11219">MNPKYWGRAVWTIIFIVLSQYKEIGMEKCKERLYTIIDTLPCPSCRIHAKEAMQKNNIMSSDDINYIYFFFISLFNNLASDPLYKIDLEKVSPLE</sequence>
<dbReference type="InterPro" id="IPR036774">
    <property type="entry name" value="ERV/ALR_sulphydryl_oxid_sf"/>
</dbReference>
<evidence type="ECO:0000256" key="4">
    <source>
        <dbReference type="ARBA" id="ARBA00023002"/>
    </source>
</evidence>